<protein>
    <recommendedName>
        <fullName evidence="4">WD40 repeat protein</fullName>
    </recommendedName>
</protein>
<dbReference type="Proteomes" id="UP000253426">
    <property type="component" value="Unassembled WGS sequence"/>
</dbReference>
<name>A0A366HS35_9BACT</name>
<keyword evidence="1" id="KW-0732">Signal</keyword>
<reference evidence="2 3" key="1">
    <citation type="submission" date="2018-06" db="EMBL/GenBank/DDBJ databases">
        <title>Genomic Encyclopedia of Type Strains, Phase IV (KMG-IV): sequencing the most valuable type-strain genomes for metagenomic binning, comparative biology and taxonomic classification.</title>
        <authorList>
            <person name="Goeker M."/>
        </authorList>
    </citation>
    <scope>NUCLEOTIDE SEQUENCE [LARGE SCALE GENOMIC DNA]</scope>
    <source>
        <strain evidence="2 3">DSM 25532</strain>
    </source>
</reference>
<keyword evidence="3" id="KW-1185">Reference proteome</keyword>
<dbReference type="RefSeq" id="WP_113957310.1">
    <property type="nucleotide sequence ID" value="NZ_QNRR01000002.1"/>
</dbReference>
<evidence type="ECO:0000313" key="3">
    <source>
        <dbReference type="Proteomes" id="UP000253426"/>
    </source>
</evidence>
<evidence type="ECO:0000313" key="2">
    <source>
        <dbReference type="EMBL" id="RBP45734.1"/>
    </source>
</evidence>
<accession>A0A366HS35</accession>
<comment type="caution">
    <text evidence="2">The sequence shown here is derived from an EMBL/GenBank/DDBJ whole genome shotgun (WGS) entry which is preliminary data.</text>
</comment>
<dbReference type="AlphaFoldDB" id="A0A366HS35"/>
<gene>
    <name evidence="2" type="ORF">DES53_102116</name>
</gene>
<dbReference type="EMBL" id="QNRR01000002">
    <property type="protein sequence ID" value="RBP45734.1"/>
    <property type="molecule type" value="Genomic_DNA"/>
</dbReference>
<organism evidence="2 3">
    <name type="scientific">Roseimicrobium gellanilyticum</name>
    <dbReference type="NCBI Taxonomy" id="748857"/>
    <lineage>
        <taxon>Bacteria</taxon>
        <taxon>Pseudomonadati</taxon>
        <taxon>Verrucomicrobiota</taxon>
        <taxon>Verrucomicrobiia</taxon>
        <taxon>Verrucomicrobiales</taxon>
        <taxon>Verrucomicrobiaceae</taxon>
        <taxon>Roseimicrobium</taxon>
    </lineage>
</organism>
<feature type="signal peptide" evidence="1">
    <location>
        <begin position="1"/>
        <end position="22"/>
    </location>
</feature>
<sequence length="1184" mass="131216">MRCTGFVKVVALLGCIVAGATAQEGGSPDELTSTASKAIESLLLDPKQSARIANGEADKVVAVLPDAHPGVKKYDLLDAAFRVLKPEVKQQPEHALKARLLAAIARVGRQRTADVAKAEELDLLLNPDRPDAWLRRGISYVKAKEDKWAADMFLEALKRTDFARPPEFFSTLAPPTTGWVARIAKAQRTDELNAALGEAFTRTRQGTAGPMAFSMLQAVLDVEDTPKQPQRLESVLKSVREHQQHLLLAHMAQFQKLVFTWERAGHQDAATTLARALLLTPSERGENSPQEAGGEVTEQLSLRELWGVAPDYLDHNGLISSLAGNALREPNENFFAEAEKLVRTHPRDAHLISTVLLLKSYRAPVTTETLQLAQGLDPASRPQVAWRLAVLSLSVEAEPTLLTSWCEEGMTALVQRPDRKGDVGANIRQAMQILPWLERHGRTASFPTLIPLFRERMVRESAIGDGAINRDLWPSLLVLAARYGNPKENEACAKEWQVTQARRRAGTIEQEWNECRRALRVLVSGMSRVPQEQGKPLARLAFEMWCSLWPRSMKEGSSDSAVAMLVQDALLSANLTEELAIFEKQVSKEITFGRSLVFQPILERLQWYHEVMNPEGAIVPRATVKLVNPTGGEQGLRVAWELAVQTQEVERLRLEFLLSDEVRAPVEVREQYESPPLHALSGRYVLEVYAGETKETLRKVGEAQAVPVQGDLVVKGLPEAGWVRVVMREPRNGAAIFEEPELYCLRRTVLDSRNLVNPPALAWGANQMEEYGTPNTQPISIEPDAEYLLRVEVPEAFQRHYSPSTFPGAMCLVALDADRQPIGKLTGLSGTDLMKSAGKYMALISPDRWGSRDGDLYEVRDAGNWDGMVKPRYLVITTRNPGAQPWPVSLQIFRQSKAAAAAEKLPELKAEFLALTELEARTWFVSNSRPRAAVGGPGGIKVYDTSVTPWRLVKHLDSKALLGHESVFLFRDDELICLEWPCEGRPQAALRIVPLNSELAYEAHERRVLPMNPLRSEVAVDESGAILTAPSEGSFRTRFRALWLSADGKVLEATTERPAVEGASEVTVAWWGKDGTLGVSEGGRMFHLKVTPQALTVEKQEPGVASFETVPPGAEPSSHLWQPRFLLKEGNLLLRLDQKTGELQTGYWLPYHCRGSVIWMSDVNSPALLTTDQGELIRVAVPGK</sequence>
<evidence type="ECO:0000256" key="1">
    <source>
        <dbReference type="SAM" id="SignalP"/>
    </source>
</evidence>
<feature type="chain" id="PRO_5016727111" description="WD40 repeat protein" evidence="1">
    <location>
        <begin position="23"/>
        <end position="1184"/>
    </location>
</feature>
<evidence type="ECO:0008006" key="4">
    <source>
        <dbReference type="Google" id="ProtNLM"/>
    </source>
</evidence>
<proteinExistence type="predicted"/>